<reference evidence="3" key="2">
    <citation type="submission" date="2021-08" db="EMBL/GenBank/DDBJ databases">
        <authorList>
            <person name="Tani A."/>
            <person name="Ola A."/>
            <person name="Ogura Y."/>
            <person name="Katsura K."/>
            <person name="Hayashi T."/>
        </authorList>
    </citation>
    <scope>NUCLEOTIDE SEQUENCE</scope>
    <source>
        <strain evidence="3">DSM 14458</strain>
    </source>
</reference>
<protein>
    <submittedName>
        <fullName evidence="3">Pterin deaminase</fullName>
    </submittedName>
</protein>
<feature type="domain" description="Amidohydrolase 3" evidence="2">
    <location>
        <begin position="239"/>
        <end position="449"/>
    </location>
</feature>
<dbReference type="InterPro" id="IPR013108">
    <property type="entry name" value="Amidohydro_3"/>
</dbReference>
<dbReference type="CDD" id="cd01293">
    <property type="entry name" value="Bact_CD"/>
    <property type="match status" value="1"/>
</dbReference>
<dbReference type="Gene3D" id="3.20.20.140">
    <property type="entry name" value="Metal-dependent hydrolases"/>
    <property type="match status" value="1"/>
</dbReference>
<evidence type="ECO:0000313" key="4">
    <source>
        <dbReference type="Proteomes" id="UP001055093"/>
    </source>
</evidence>
<keyword evidence="4" id="KW-1185">Reference proteome</keyword>
<evidence type="ECO:0000259" key="2">
    <source>
        <dbReference type="Pfam" id="PF07969"/>
    </source>
</evidence>
<dbReference type="Pfam" id="PF07969">
    <property type="entry name" value="Amidohydro_3"/>
    <property type="match status" value="1"/>
</dbReference>
<dbReference type="PANTHER" id="PTHR32027:SF0">
    <property type="entry name" value="CYTOSINE DEAMINASE"/>
    <property type="match status" value="1"/>
</dbReference>
<dbReference type="SUPFAM" id="SSF51556">
    <property type="entry name" value="Metallo-dependent hydrolases"/>
    <property type="match status" value="1"/>
</dbReference>
<feature type="region of interest" description="Disordered" evidence="1">
    <location>
        <begin position="103"/>
        <end position="124"/>
    </location>
</feature>
<gene>
    <name evidence="3" type="primary">codAch2</name>
    <name evidence="3" type="ORF">BGCPKDLD_4442</name>
</gene>
<sequence>MFGCNEREHDRPEGSFLPSAPAFRLLNARVPAAFLTDGVPAGAPLDTDDCAIVDILIAHGRFGPIRPAGQSTDAAPATLPAADLAGRQAWPRLVDMHTHLDKGHTVARTPNPTGDFPGARDATSADRTAHWDAADLRRRMEFGLACAFAHGTGAIRTHLDSQDGGRFRDQAAITWGVFREVRDAWAGRVALQGVGLTPIDAYATDHGRRLADLIATSGGLIGGVTRPTGGLHGAALAEIDSLLDRLFDLARERDLDIDLHVDETGDPAATSLDAVARATLRHRYEGRVTCGHCCSLALQPAEQAAATIARVAQAGIWVVTLPTVNMYLQDRAHGRTPRWRGVAPVQELMAAGVRVAVAGDNCRDAFYAYGDHDMLDTIRAAVRILHLDHPLAGAPALAGPVPGATMGLAHAGTIREGGPADLILLPARSLNEVVSRPNADRLVMVEGRPLAARIPSYEALTGGSAPW</sequence>
<accession>A0ABQ4UZT6</accession>
<comment type="caution">
    <text evidence="3">The sequence shown here is derived from an EMBL/GenBank/DDBJ whole genome shotgun (WGS) entry which is preliminary data.</text>
</comment>
<reference evidence="3" key="1">
    <citation type="journal article" date="2021" name="Front. Microbiol.">
        <title>Comprehensive Comparative Genomics and Phenotyping of Methylobacterium Species.</title>
        <authorList>
            <person name="Alessa O."/>
            <person name="Ogura Y."/>
            <person name="Fujitani Y."/>
            <person name="Takami H."/>
            <person name="Hayashi T."/>
            <person name="Sahin N."/>
            <person name="Tani A."/>
        </authorList>
    </citation>
    <scope>NUCLEOTIDE SEQUENCE</scope>
    <source>
        <strain evidence="3">DSM 14458</strain>
    </source>
</reference>
<dbReference type="Gene3D" id="2.30.40.10">
    <property type="entry name" value="Urease, subunit C, domain 1"/>
    <property type="match status" value="1"/>
</dbReference>
<name>A0ABQ4UZT6_9HYPH</name>
<dbReference type="RefSeq" id="WP_238308569.1">
    <property type="nucleotide sequence ID" value="NZ_BPRE01000017.1"/>
</dbReference>
<proteinExistence type="predicted"/>
<evidence type="ECO:0000313" key="3">
    <source>
        <dbReference type="EMBL" id="GJE77835.1"/>
    </source>
</evidence>
<dbReference type="NCBIfam" id="NF005759">
    <property type="entry name" value="PRK07583.1"/>
    <property type="match status" value="1"/>
</dbReference>
<dbReference type="PANTHER" id="PTHR32027">
    <property type="entry name" value="CYTOSINE DEAMINASE"/>
    <property type="match status" value="1"/>
</dbReference>
<dbReference type="InterPro" id="IPR032466">
    <property type="entry name" value="Metal_Hydrolase"/>
</dbReference>
<dbReference type="InterPro" id="IPR052349">
    <property type="entry name" value="Metallo-hydrolase_Enzymes"/>
</dbReference>
<dbReference type="Proteomes" id="UP001055093">
    <property type="component" value="Unassembled WGS sequence"/>
</dbReference>
<evidence type="ECO:0000256" key="1">
    <source>
        <dbReference type="SAM" id="MobiDB-lite"/>
    </source>
</evidence>
<dbReference type="EMBL" id="BPRE01000017">
    <property type="protein sequence ID" value="GJE77835.1"/>
    <property type="molecule type" value="Genomic_DNA"/>
</dbReference>
<organism evidence="3 4">
    <name type="scientific">Methylorubrum suomiense</name>
    <dbReference type="NCBI Taxonomy" id="144191"/>
    <lineage>
        <taxon>Bacteria</taxon>
        <taxon>Pseudomonadati</taxon>
        <taxon>Pseudomonadota</taxon>
        <taxon>Alphaproteobacteria</taxon>
        <taxon>Hyphomicrobiales</taxon>
        <taxon>Methylobacteriaceae</taxon>
        <taxon>Methylorubrum</taxon>
    </lineage>
</organism>
<dbReference type="InterPro" id="IPR011059">
    <property type="entry name" value="Metal-dep_hydrolase_composite"/>
</dbReference>